<sequence length="89" mass="9757">MKKNDFKMLESIGSALSKEELRAIVGGGENLQRRPKEGGGSPVKRIMNECENKREGQACTGGDLDDPIIGVCKPNPYNHELECRPKGMV</sequence>
<dbReference type="RefSeq" id="WP_124140149.1">
    <property type="nucleotide sequence ID" value="NZ_QXEM01000017.1"/>
</dbReference>
<keyword evidence="2" id="KW-1185">Reference proteome</keyword>
<reference evidence="1 2" key="1">
    <citation type="submission" date="2018-08" db="EMBL/GenBank/DDBJ databases">
        <title>Comparative analysis of Prevotella intermedia strains.</title>
        <authorList>
            <person name="Moon J.-H."/>
            <person name="Lee J.-H."/>
        </authorList>
    </citation>
    <scope>NUCLEOTIDE SEQUENCE [LARGE SCALE GENOMIC DNA]</scope>
    <source>
        <strain evidence="1 2">ATCC 15033</strain>
    </source>
</reference>
<accession>A0A3R8HRH3</accession>
<name>A0A3R8HRH3_PREIN</name>
<evidence type="ECO:0000313" key="2">
    <source>
        <dbReference type="Proteomes" id="UP000283868"/>
    </source>
</evidence>
<organism evidence="1 2">
    <name type="scientific">Prevotella intermedia</name>
    <dbReference type="NCBI Taxonomy" id="28131"/>
    <lineage>
        <taxon>Bacteria</taxon>
        <taxon>Pseudomonadati</taxon>
        <taxon>Bacteroidota</taxon>
        <taxon>Bacteroidia</taxon>
        <taxon>Bacteroidales</taxon>
        <taxon>Prevotellaceae</taxon>
        <taxon>Prevotella</taxon>
    </lineage>
</organism>
<protein>
    <submittedName>
        <fullName evidence="1">Uncharacterized protein</fullName>
    </submittedName>
</protein>
<evidence type="ECO:0000313" key="1">
    <source>
        <dbReference type="EMBL" id="RRF86778.1"/>
    </source>
</evidence>
<dbReference type="EMBL" id="QXEN01000017">
    <property type="protein sequence ID" value="RRF86778.1"/>
    <property type="molecule type" value="Genomic_DNA"/>
</dbReference>
<dbReference type="Proteomes" id="UP000283868">
    <property type="component" value="Unassembled WGS sequence"/>
</dbReference>
<dbReference type="AlphaFoldDB" id="A0A3R8HRH3"/>
<proteinExistence type="predicted"/>
<gene>
    <name evidence="1" type="ORF">D2S45_09395</name>
</gene>
<comment type="caution">
    <text evidence="1">The sequence shown here is derived from an EMBL/GenBank/DDBJ whole genome shotgun (WGS) entry which is preliminary data.</text>
</comment>